<evidence type="ECO:0000256" key="5">
    <source>
        <dbReference type="SAM" id="MobiDB-lite"/>
    </source>
</evidence>
<dbReference type="InterPro" id="IPR016024">
    <property type="entry name" value="ARM-type_fold"/>
</dbReference>
<name>A0A0D0BIQ3_9AGAM</name>
<keyword evidence="3" id="KW-0804">Transcription</keyword>
<organism evidence="7 8">
    <name type="scientific">Suillus luteus UH-Slu-Lm8-n1</name>
    <dbReference type="NCBI Taxonomy" id="930992"/>
    <lineage>
        <taxon>Eukaryota</taxon>
        <taxon>Fungi</taxon>
        <taxon>Dikarya</taxon>
        <taxon>Basidiomycota</taxon>
        <taxon>Agaricomycotina</taxon>
        <taxon>Agaricomycetes</taxon>
        <taxon>Agaricomycetidae</taxon>
        <taxon>Boletales</taxon>
        <taxon>Suillineae</taxon>
        <taxon>Suillaceae</taxon>
        <taxon>Suillus</taxon>
    </lineage>
</organism>
<dbReference type="FunCoup" id="A0A0D0BIQ3">
    <property type="interactions" value="7"/>
</dbReference>
<dbReference type="STRING" id="930992.A0A0D0BIQ3"/>
<evidence type="ECO:0000259" key="6">
    <source>
        <dbReference type="PROSITE" id="PS51526"/>
    </source>
</evidence>
<dbReference type="PANTHER" id="PTHR22970:SF14">
    <property type="entry name" value="AT-RICH INTERACTIVE DOMAIN-CONTAINING PROTEIN 2"/>
    <property type="match status" value="1"/>
</dbReference>
<proteinExistence type="predicted"/>
<evidence type="ECO:0000313" key="7">
    <source>
        <dbReference type="EMBL" id="KIK49429.1"/>
    </source>
</evidence>
<protein>
    <recommendedName>
        <fullName evidence="6">RFX-type winged-helix domain-containing protein</fullName>
    </recommendedName>
</protein>
<dbReference type="OrthoDB" id="338531at2759"/>
<dbReference type="PANTHER" id="PTHR22970">
    <property type="entry name" value="AT-RICH INTERACTIVE DOMAIN-CONTAINING PROTEIN 2"/>
    <property type="match status" value="1"/>
</dbReference>
<dbReference type="InParanoid" id="A0A0D0BIQ3"/>
<keyword evidence="1" id="KW-0156">Chromatin regulator</keyword>
<reference evidence="8" key="2">
    <citation type="submission" date="2015-01" db="EMBL/GenBank/DDBJ databases">
        <title>Evolutionary Origins and Diversification of the Mycorrhizal Mutualists.</title>
        <authorList>
            <consortium name="DOE Joint Genome Institute"/>
            <consortium name="Mycorrhizal Genomics Consortium"/>
            <person name="Kohler A."/>
            <person name="Kuo A."/>
            <person name="Nagy L.G."/>
            <person name="Floudas D."/>
            <person name="Copeland A."/>
            <person name="Barry K.W."/>
            <person name="Cichocki N."/>
            <person name="Veneault-Fourrey C."/>
            <person name="LaButti K."/>
            <person name="Lindquist E.A."/>
            <person name="Lipzen A."/>
            <person name="Lundell T."/>
            <person name="Morin E."/>
            <person name="Murat C."/>
            <person name="Riley R."/>
            <person name="Ohm R."/>
            <person name="Sun H."/>
            <person name="Tunlid A."/>
            <person name="Henrissat B."/>
            <person name="Grigoriev I.V."/>
            <person name="Hibbett D.S."/>
            <person name="Martin F."/>
        </authorList>
    </citation>
    <scope>NUCLEOTIDE SEQUENCE [LARGE SCALE GENOMIC DNA]</scope>
    <source>
        <strain evidence="8">UH-Slu-Lm8-n1</strain>
    </source>
</reference>
<dbReference type="Proteomes" id="UP000054485">
    <property type="component" value="Unassembled WGS sequence"/>
</dbReference>
<evidence type="ECO:0000256" key="4">
    <source>
        <dbReference type="ARBA" id="ARBA00023242"/>
    </source>
</evidence>
<feature type="region of interest" description="Disordered" evidence="5">
    <location>
        <begin position="485"/>
        <end position="532"/>
    </location>
</feature>
<dbReference type="InterPro" id="IPR052406">
    <property type="entry name" value="Chromatin_Remodeling_Comp"/>
</dbReference>
<gene>
    <name evidence="7" type="ORF">CY34DRAFT_112191</name>
</gene>
<feature type="domain" description="RFX-type winged-helix" evidence="6">
    <location>
        <begin position="340"/>
        <end position="416"/>
    </location>
</feature>
<dbReference type="GO" id="GO:0003677">
    <property type="term" value="F:DNA binding"/>
    <property type="evidence" value="ECO:0007669"/>
    <property type="project" value="InterPro"/>
</dbReference>
<sequence length="638" mass="71759">MAIPPRTTTPGIYRQYGQQHPVQRVGPNVTDDYERWYTEATPSNRMVLSIRSGINSEIAWALDRLYRLCANDQFILKTIPGLTDALFEWPEWYATEGYLVAEQHRLFAMPDAEHRKRRHALESIFILRNSATNEPNAYELANHSRTLPLLFNALTNLAPDTDMNAEFVLNAIELLQAISQGVILPDPASNEKDPLPTLLQIAGHSSNRSLIVSALTLLAQLFSNIQNTRRLDSNSPALAASIRYLPLFVDRALVDASLNYLYAHLSHPPMVKAFLHHPLMPSTLRVLVSFLLSEQVEETVNLDISAASRAIPATTVVIPVHDLTKEELETLVPMPEPQRCYEWMKIMFVATPDGELTQVDFWTLYKDAFTPFADRHPVLVASDVIKNVNVVFPQAQAMVLPGPPQRFIVRGVDRCKNTEAAPRFKCLWERFQCPAPPFEAPGELYDHLLQHLESSENPEPPCLWATCSLPSTSKQRLRPHLLTHLSSSQPPAKHPSQDDTVTVTADGESYPFTDPTKRRPPPLRQTNISYTRPVADPPSAALTALLIIRILFRSSFVATTDTAPRVDGDHFGFPGVVEDDEGDDVVEDIGGELEGERRGRRAFVGVRRMMEDVRMKDETLMSWIVEMVYAAYDGLFRS</sequence>
<evidence type="ECO:0000256" key="3">
    <source>
        <dbReference type="ARBA" id="ARBA00023163"/>
    </source>
</evidence>
<keyword evidence="2" id="KW-0805">Transcription regulation</keyword>
<dbReference type="GO" id="GO:0006355">
    <property type="term" value="P:regulation of DNA-templated transcription"/>
    <property type="evidence" value="ECO:0007669"/>
    <property type="project" value="InterPro"/>
</dbReference>
<keyword evidence="4" id="KW-0539">Nucleus</keyword>
<dbReference type="AlphaFoldDB" id="A0A0D0BIQ3"/>
<keyword evidence="8" id="KW-1185">Reference proteome</keyword>
<dbReference type="InterPro" id="IPR003150">
    <property type="entry name" value="DNA-bd_RFX"/>
</dbReference>
<dbReference type="EMBL" id="KN835132">
    <property type="protein sequence ID" value="KIK49429.1"/>
    <property type="molecule type" value="Genomic_DNA"/>
</dbReference>
<evidence type="ECO:0000256" key="2">
    <source>
        <dbReference type="ARBA" id="ARBA00023015"/>
    </source>
</evidence>
<reference evidence="7 8" key="1">
    <citation type="submission" date="2014-04" db="EMBL/GenBank/DDBJ databases">
        <authorList>
            <consortium name="DOE Joint Genome Institute"/>
            <person name="Kuo A."/>
            <person name="Ruytinx J."/>
            <person name="Rineau F."/>
            <person name="Colpaert J."/>
            <person name="Kohler A."/>
            <person name="Nagy L.G."/>
            <person name="Floudas D."/>
            <person name="Copeland A."/>
            <person name="Barry K.W."/>
            <person name="Cichocki N."/>
            <person name="Veneault-Fourrey C."/>
            <person name="LaButti K."/>
            <person name="Lindquist E.A."/>
            <person name="Lipzen A."/>
            <person name="Lundell T."/>
            <person name="Morin E."/>
            <person name="Murat C."/>
            <person name="Sun H."/>
            <person name="Tunlid A."/>
            <person name="Henrissat B."/>
            <person name="Grigoriev I.V."/>
            <person name="Hibbett D.S."/>
            <person name="Martin F."/>
            <person name="Nordberg H.P."/>
            <person name="Cantor M.N."/>
            <person name="Hua S.X."/>
        </authorList>
    </citation>
    <scope>NUCLEOTIDE SEQUENCE [LARGE SCALE GENOMIC DNA]</scope>
    <source>
        <strain evidence="7 8">UH-Slu-Lm8-n1</strain>
    </source>
</reference>
<dbReference type="PROSITE" id="PS51526">
    <property type="entry name" value="RFX_DBD"/>
    <property type="match status" value="1"/>
</dbReference>
<accession>A0A0D0BIQ3</accession>
<evidence type="ECO:0000313" key="8">
    <source>
        <dbReference type="Proteomes" id="UP000054485"/>
    </source>
</evidence>
<dbReference type="SUPFAM" id="SSF48371">
    <property type="entry name" value="ARM repeat"/>
    <property type="match status" value="1"/>
</dbReference>
<evidence type="ECO:0000256" key="1">
    <source>
        <dbReference type="ARBA" id="ARBA00022853"/>
    </source>
</evidence>
<dbReference type="HOGENOM" id="CLU_028353_0_0_1"/>
<dbReference type="GO" id="GO:0016586">
    <property type="term" value="C:RSC-type complex"/>
    <property type="evidence" value="ECO:0007669"/>
    <property type="project" value="TreeGrafter"/>
</dbReference>
<dbReference type="GO" id="GO:0006325">
    <property type="term" value="P:chromatin organization"/>
    <property type="evidence" value="ECO:0007669"/>
    <property type="project" value="UniProtKB-KW"/>
</dbReference>